<protein>
    <submittedName>
        <fullName evidence="1">Uncharacterized protein</fullName>
    </submittedName>
</protein>
<sequence length="29" mass="3454">MPTRRCRLWKRWLALPKGRGLTELCLPVC</sequence>
<proteinExistence type="predicted"/>
<evidence type="ECO:0000313" key="1">
    <source>
        <dbReference type="EMBL" id="JAD67031.1"/>
    </source>
</evidence>
<reference evidence="1" key="2">
    <citation type="journal article" date="2015" name="Data Brief">
        <title>Shoot transcriptome of the giant reed, Arundo donax.</title>
        <authorList>
            <person name="Barrero R.A."/>
            <person name="Guerrero F.D."/>
            <person name="Moolhuijzen P."/>
            <person name="Goolsby J.A."/>
            <person name="Tidwell J."/>
            <person name="Bellgard S.E."/>
            <person name="Bellgard M.I."/>
        </authorList>
    </citation>
    <scope>NUCLEOTIDE SEQUENCE</scope>
    <source>
        <tissue evidence="1">Shoot tissue taken approximately 20 cm above the soil surface</tissue>
    </source>
</reference>
<organism evidence="1">
    <name type="scientific">Arundo donax</name>
    <name type="common">Giant reed</name>
    <name type="synonym">Donax arundinaceus</name>
    <dbReference type="NCBI Taxonomy" id="35708"/>
    <lineage>
        <taxon>Eukaryota</taxon>
        <taxon>Viridiplantae</taxon>
        <taxon>Streptophyta</taxon>
        <taxon>Embryophyta</taxon>
        <taxon>Tracheophyta</taxon>
        <taxon>Spermatophyta</taxon>
        <taxon>Magnoliopsida</taxon>
        <taxon>Liliopsida</taxon>
        <taxon>Poales</taxon>
        <taxon>Poaceae</taxon>
        <taxon>PACMAD clade</taxon>
        <taxon>Arundinoideae</taxon>
        <taxon>Arundineae</taxon>
        <taxon>Arundo</taxon>
    </lineage>
</organism>
<dbReference type="EMBL" id="GBRH01230864">
    <property type="protein sequence ID" value="JAD67031.1"/>
    <property type="molecule type" value="Transcribed_RNA"/>
</dbReference>
<name>A0A0A9BUQ8_ARUDO</name>
<dbReference type="AlphaFoldDB" id="A0A0A9BUQ8"/>
<accession>A0A0A9BUQ8</accession>
<reference evidence="1" key="1">
    <citation type="submission" date="2014-09" db="EMBL/GenBank/DDBJ databases">
        <authorList>
            <person name="Magalhaes I.L.F."/>
            <person name="Oliveira U."/>
            <person name="Santos F.R."/>
            <person name="Vidigal T.H.D.A."/>
            <person name="Brescovit A.D."/>
            <person name="Santos A.J."/>
        </authorList>
    </citation>
    <scope>NUCLEOTIDE SEQUENCE</scope>
    <source>
        <tissue evidence="1">Shoot tissue taken approximately 20 cm above the soil surface</tissue>
    </source>
</reference>